<dbReference type="GO" id="GO:0003677">
    <property type="term" value="F:DNA binding"/>
    <property type="evidence" value="ECO:0007669"/>
    <property type="project" value="TreeGrafter"/>
</dbReference>
<evidence type="ECO:0000259" key="2">
    <source>
        <dbReference type="PROSITE" id="PS50987"/>
    </source>
</evidence>
<evidence type="ECO:0000313" key="3">
    <source>
        <dbReference type="EMBL" id="ADX75172.1"/>
    </source>
</evidence>
<dbReference type="AlphaFoldDB" id="F0MCC1"/>
<dbReference type="EMBL" id="CP002380">
    <property type="protein sequence ID" value="ADX75172.1"/>
    <property type="molecule type" value="Genomic_DNA"/>
</dbReference>
<dbReference type="InterPro" id="IPR011991">
    <property type="entry name" value="ArsR-like_HTH"/>
</dbReference>
<geneLocation type="plasmid" evidence="3 4">
    <name>pASPHE301</name>
</geneLocation>
<dbReference type="GO" id="GO:0010288">
    <property type="term" value="P:response to lead ion"/>
    <property type="evidence" value="ECO:0007669"/>
    <property type="project" value="TreeGrafter"/>
</dbReference>
<dbReference type="KEGG" id="apn:Asphe3_41070"/>
<proteinExistence type="predicted"/>
<dbReference type="PANTHER" id="PTHR39168">
    <property type="entry name" value="TRANSCRIPTIONAL REGULATOR-RELATED"/>
    <property type="match status" value="1"/>
</dbReference>
<dbReference type="InterPro" id="IPR036388">
    <property type="entry name" value="WH-like_DNA-bd_sf"/>
</dbReference>
<dbReference type="SMART" id="SM00418">
    <property type="entry name" value="HTH_ARSR"/>
    <property type="match status" value="1"/>
</dbReference>
<evidence type="ECO:0000313" key="4">
    <source>
        <dbReference type="Proteomes" id="UP000008639"/>
    </source>
</evidence>
<keyword evidence="3" id="KW-0614">Plasmid</keyword>
<sequence>MTESTAAPLQSMRPHVNTELAESIDFCIIGRMRILSPIEVLARFGRALGDPTRAAILMELRTGPAFPSDLAEQIGVSRQILSNHLACLRDCGLVAAEPDGRRVRYELSDGRLRHALDDLLSTILTVDAVCTCPDPECEQAADAPAPDAQAAPAAPAVPGPIGVQA</sequence>
<dbReference type="NCBIfam" id="NF033788">
    <property type="entry name" value="HTH_metalloreg"/>
    <property type="match status" value="1"/>
</dbReference>
<name>F0MCC1_PSEPM</name>
<dbReference type="HOGENOM" id="CLU_097806_5_2_11"/>
<feature type="compositionally biased region" description="Low complexity" evidence="1">
    <location>
        <begin position="140"/>
        <end position="165"/>
    </location>
</feature>
<dbReference type="Gene3D" id="1.10.10.10">
    <property type="entry name" value="Winged helix-like DNA-binding domain superfamily/Winged helix DNA-binding domain"/>
    <property type="match status" value="1"/>
</dbReference>
<feature type="region of interest" description="Disordered" evidence="1">
    <location>
        <begin position="139"/>
        <end position="165"/>
    </location>
</feature>
<dbReference type="PROSITE" id="PS50987">
    <property type="entry name" value="HTH_ARSR_2"/>
    <property type="match status" value="1"/>
</dbReference>
<dbReference type="Proteomes" id="UP000008639">
    <property type="component" value="Plasmid pASPHE301"/>
</dbReference>
<dbReference type="GO" id="GO:0046686">
    <property type="term" value="P:response to cadmium ion"/>
    <property type="evidence" value="ECO:0007669"/>
    <property type="project" value="TreeGrafter"/>
</dbReference>
<dbReference type="eggNOG" id="COG0640">
    <property type="taxonomic scope" value="Bacteria"/>
</dbReference>
<evidence type="ECO:0000256" key="1">
    <source>
        <dbReference type="SAM" id="MobiDB-lite"/>
    </source>
</evidence>
<organism evidence="3 4">
    <name type="scientific">Pseudarthrobacter phenanthrenivorans (strain DSM 18606 / JCM 16027 / LMG 23796 / Sphe3)</name>
    <name type="common">Arthrobacter phenanthrenivorans</name>
    <dbReference type="NCBI Taxonomy" id="930171"/>
    <lineage>
        <taxon>Bacteria</taxon>
        <taxon>Bacillati</taxon>
        <taxon>Actinomycetota</taxon>
        <taxon>Actinomycetes</taxon>
        <taxon>Micrococcales</taxon>
        <taxon>Micrococcaceae</taxon>
        <taxon>Pseudarthrobacter</taxon>
    </lineage>
</organism>
<feature type="domain" description="HTH arsR-type" evidence="2">
    <location>
        <begin position="35"/>
        <end position="127"/>
    </location>
</feature>
<gene>
    <name evidence="3" type="ordered locus">Asphe3_41070</name>
</gene>
<dbReference type="CDD" id="cd00090">
    <property type="entry name" value="HTH_ARSR"/>
    <property type="match status" value="1"/>
</dbReference>
<dbReference type="GO" id="GO:0032791">
    <property type="term" value="F:lead ion binding"/>
    <property type="evidence" value="ECO:0007669"/>
    <property type="project" value="TreeGrafter"/>
</dbReference>
<dbReference type="PANTHER" id="PTHR39168:SF2">
    <property type="entry name" value="HTH-TYPE TRANSCRIPTIONAL REGULATOR CMTR"/>
    <property type="match status" value="1"/>
</dbReference>
<dbReference type="InterPro" id="IPR001845">
    <property type="entry name" value="HTH_ArsR_DNA-bd_dom"/>
</dbReference>
<reference evidence="4" key="1">
    <citation type="journal article" date="2011" name="Stand. Genomic Sci.">
        <title>Complete genome sequence of Arthrobacter phenanthrenivorans type strain (Sphe3).</title>
        <authorList>
            <person name="Kallimanis A."/>
            <person name="Labutti K.M."/>
            <person name="Lapidus A."/>
            <person name="Clum A."/>
            <person name="Lykidis A."/>
            <person name="Mavromatis K."/>
            <person name="Pagani I."/>
            <person name="Liolios K."/>
            <person name="Ivanova N."/>
            <person name="Goodwin L."/>
            <person name="Pitluck S."/>
            <person name="Chen A."/>
            <person name="Palaniappan K."/>
            <person name="Markowitz V."/>
            <person name="Bristow J."/>
            <person name="Velentzas A.D."/>
            <person name="Perisynakis A."/>
            <person name="Ouzounis C.C."/>
            <person name="Kyrpides N.C."/>
            <person name="Koukkou A.I."/>
            <person name="Drainas C."/>
        </authorList>
    </citation>
    <scope>NUCLEOTIDE SEQUENCE [LARGE SCALE GENOMIC DNA]</scope>
    <source>
        <strain evidence="4">DSM 18606 / JCM 16027 / LMG 23796 / Sphe3</strain>
        <plasmid evidence="4">Plasmid pASPHE301</plasmid>
    </source>
</reference>
<protein>
    <submittedName>
        <fullName evidence="3">Putative transcriptional regulator</fullName>
    </submittedName>
</protein>
<dbReference type="PRINTS" id="PR00778">
    <property type="entry name" value="HTHARSR"/>
</dbReference>
<dbReference type="InterPro" id="IPR052543">
    <property type="entry name" value="HTH_Metal-responsive_Reg"/>
</dbReference>
<dbReference type="SUPFAM" id="SSF46785">
    <property type="entry name" value="Winged helix' DNA-binding domain"/>
    <property type="match status" value="1"/>
</dbReference>
<dbReference type="InterPro" id="IPR036390">
    <property type="entry name" value="WH_DNA-bd_sf"/>
</dbReference>
<dbReference type="GO" id="GO:0003700">
    <property type="term" value="F:DNA-binding transcription factor activity"/>
    <property type="evidence" value="ECO:0007669"/>
    <property type="project" value="InterPro"/>
</dbReference>
<dbReference type="GO" id="GO:0097063">
    <property type="term" value="F:cadmium ion sensor activity"/>
    <property type="evidence" value="ECO:0007669"/>
    <property type="project" value="TreeGrafter"/>
</dbReference>
<dbReference type="Pfam" id="PF01022">
    <property type="entry name" value="HTH_5"/>
    <property type="match status" value="1"/>
</dbReference>
<accession>F0MCC1</accession>